<reference evidence="1" key="1">
    <citation type="submission" date="2019-08" db="EMBL/GenBank/DDBJ databases">
        <authorList>
            <person name="Kucharzyk K."/>
            <person name="Murdoch R.W."/>
            <person name="Higgins S."/>
            <person name="Loffler F."/>
        </authorList>
    </citation>
    <scope>NUCLEOTIDE SEQUENCE</scope>
</reference>
<proteinExistence type="predicted"/>
<evidence type="ECO:0000313" key="1">
    <source>
        <dbReference type="EMBL" id="MPM82628.1"/>
    </source>
</evidence>
<organism evidence="1">
    <name type="scientific">bioreactor metagenome</name>
    <dbReference type="NCBI Taxonomy" id="1076179"/>
    <lineage>
        <taxon>unclassified sequences</taxon>
        <taxon>metagenomes</taxon>
        <taxon>ecological metagenomes</taxon>
    </lineage>
</organism>
<comment type="caution">
    <text evidence="1">The sequence shown here is derived from an EMBL/GenBank/DDBJ whole genome shotgun (WGS) entry which is preliminary data.</text>
</comment>
<name>A0A645D0I5_9ZZZZ</name>
<accession>A0A645D0I5</accession>
<protein>
    <submittedName>
        <fullName evidence="1">Uncharacterized protein</fullName>
    </submittedName>
</protein>
<gene>
    <name evidence="1" type="ORF">SDC9_129690</name>
</gene>
<sequence>MEAERKLSLAEAKVELAEMKNKYNELLIRSK</sequence>
<dbReference type="AlphaFoldDB" id="A0A645D0I5"/>
<dbReference type="EMBL" id="VSSQ01031658">
    <property type="protein sequence ID" value="MPM82628.1"/>
    <property type="molecule type" value="Genomic_DNA"/>
</dbReference>